<dbReference type="EMBL" id="CACTIH010007262">
    <property type="protein sequence ID" value="CAA3006597.1"/>
    <property type="molecule type" value="Genomic_DNA"/>
</dbReference>
<dbReference type="Proteomes" id="UP000594638">
    <property type="component" value="Unassembled WGS sequence"/>
</dbReference>
<feature type="compositionally biased region" description="Basic residues" evidence="1">
    <location>
        <begin position="1"/>
        <end position="12"/>
    </location>
</feature>
<dbReference type="AlphaFoldDB" id="A0A8S0TMK0"/>
<gene>
    <name evidence="2" type="ORF">OLEA9_A108824</name>
</gene>
<evidence type="ECO:0000256" key="1">
    <source>
        <dbReference type="SAM" id="MobiDB-lite"/>
    </source>
</evidence>
<dbReference type="Gramene" id="OE9A108824T1">
    <property type="protein sequence ID" value="OE9A108824C1"/>
    <property type="gene ID" value="OE9A108824"/>
</dbReference>
<accession>A0A8S0TMK0</accession>
<proteinExistence type="predicted"/>
<evidence type="ECO:0000313" key="2">
    <source>
        <dbReference type="EMBL" id="CAA3006597.1"/>
    </source>
</evidence>
<protein>
    <submittedName>
        <fullName evidence="2">Uncharacterized protein</fullName>
    </submittedName>
</protein>
<sequence length="138" mass="15530">MQIKHPLRRKEKRTVQKEKRTVRKPLPSDWKEKNSFMSQRCVLSSVASYATADTPHAIALPSPLVAMFNPHAGVEHKERGDGKVSCNGRGSACNDKSHGWLRLDLSMGLFLRATSWAESNFFGSNPESMSQFYTFATE</sequence>
<feature type="region of interest" description="Disordered" evidence="1">
    <location>
        <begin position="1"/>
        <end position="28"/>
    </location>
</feature>
<name>A0A8S0TMK0_OLEEU</name>
<organism evidence="2 3">
    <name type="scientific">Olea europaea subsp. europaea</name>
    <dbReference type="NCBI Taxonomy" id="158383"/>
    <lineage>
        <taxon>Eukaryota</taxon>
        <taxon>Viridiplantae</taxon>
        <taxon>Streptophyta</taxon>
        <taxon>Embryophyta</taxon>
        <taxon>Tracheophyta</taxon>
        <taxon>Spermatophyta</taxon>
        <taxon>Magnoliopsida</taxon>
        <taxon>eudicotyledons</taxon>
        <taxon>Gunneridae</taxon>
        <taxon>Pentapetalae</taxon>
        <taxon>asterids</taxon>
        <taxon>lamiids</taxon>
        <taxon>Lamiales</taxon>
        <taxon>Oleaceae</taxon>
        <taxon>Oleeae</taxon>
        <taxon>Olea</taxon>
    </lineage>
</organism>
<comment type="caution">
    <text evidence="2">The sequence shown here is derived from an EMBL/GenBank/DDBJ whole genome shotgun (WGS) entry which is preliminary data.</text>
</comment>
<keyword evidence="3" id="KW-1185">Reference proteome</keyword>
<evidence type="ECO:0000313" key="3">
    <source>
        <dbReference type="Proteomes" id="UP000594638"/>
    </source>
</evidence>
<reference evidence="2 3" key="1">
    <citation type="submission" date="2019-12" db="EMBL/GenBank/DDBJ databases">
        <authorList>
            <person name="Alioto T."/>
            <person name="Alioto T."/>
            <person name="Gomez Garrido J."/>
        </authorList>
    </citation>
    <scope>NUCLEOTIDE SEQUENCE [LARGE SCALE GENOMIC DNA]</scope>
</reference>